<dbReference type="InterPro" id="IPR012334">
    <property type="entry name" value="Pectin_lyas_fold"/>
</dbReference>
<dbReference type="InterPro" id="IPR006626">
    <property type="entry name" value="PbH1"/>
</dbReference>
<sequence>MRHLPLLIPTLLLAACASPRTAPAVPAPNPVEATPGTGTPAPVLPARPALTPLGLVQIEFTGVSDQTGFHAQQLRPQGLTDLTGIQLEPLANGSFTLGTRGSGGMRYLYATFRVRNASTGGVASSVARRNVTLVAASTPSTIGETAISGLQRFDGTAGSAAVAPTILPTHGMTLDRTTDQVRPKPGSEDLQVFPEDEVNVTVSGATRVFPYGFVIRNRTTPATRLLSANPAANQFDGVVTVALKVPLQATVADDPFRFTMNFAVLEDSLTRVTESPEEQGTTAAATRATTLGATTPVMTLCGTTLTSNALFVGSATTAGNTSRLAALGGQVALKNSALAYSVPGNVQLNVPAGSGLGSAYSAYGGASLTFNGNSSQRTGRVNVSMNGSFTYESAVGDGATPVTDKLNYSVSDGQGCTSPTTQASVNVSGRVWFLNNAGAAGDGRQTTPLNTLAALQNASAAGDTLYVFRGTGTTSNQNTGLTLKANQSLIGEGSPLTIGGVTYRAAGATPLLGNSGGAGLTLAQNNTVQGVAVQGVTGISGTNFGTLTIPAGSGTRISGNGGPALNLTTGTLNATLQSVSSSGATITGGLTLTGVGGTLSVTGAGAPGTGGLLQLGQYGVLAQPGTQTLTLSLDRMQIENNTANGIRVATASTETGRVLLTVQNSTFTQNAQAAVFVKHGASSASRTVLKGNTIQHNNSAGGGIEVITQHTSAQTDELIAQNNIINLAGGMGIQGTVQGSGTLLASATGNTVQSFGNEGMWWHAQGSNSRVDATVQGNTLTTSSAIALDGILLQSSDAATTNSVVCGNVTGNTVQAAGAPSLIGDISLYIVPGSGNQVLLQGLSGSPISYLTSRNTISIVDVSGSPVLAGNCTLPTP</sequence>
<comment type="caution">
    <text evidence="2">The sequence shown here is derived from an EMBL/GenBank/DDBJ whole genome shotgun (WGS) entry which is preliminary data.</text>
</comment>
<reference evidence="3" key="1">
    <citation type="journal article" date="2019" name="Int. J. Syst. Evol. Microbiol.">
        <title>The Global Catalogue of Microorganisms (GCM) 10K type strain sequencing project: providing services to taxonomists for standard genome sequencing and annotation.</title>
        <authorList>
            <consortium name="The Broad Institute Genomics Platform"/>
            <consortium name="The Broad Institute Genome Sequencing Center for Infectious Disease"/>
            <person name="Wu L."/>
            <person name="Ma J."/>
        </authorList>
    </citation>
    <scope>NUCLEOTIDE SEQUENCE [LARGE SCALE GENOMIC DNA]</scope>
    <source>
        <strain evidence="3">JCM 19173</strain>
    </source>
</reference>
<dbReference type="SUPFAM" id="SSF51126">
    <property type="entry name" value="Pectin lyase-like"/>
    <property type="match status" value="1"/>
</dbReference>
<accession>A0ABQ2FRM5</accession>
<protein>
    <recommendedName>
        <fullName evidence="4">Right handed beta helix domain-containing protein</fullName>
    </recommendedName>
</protein>
<evidence type="ECO:0008006" key="4">
    <source>
        <dbReference type="Google" id="ProtNLM"/>
    </source>
</evidence>
<keyword evidence="3" id="KW-1185">Reference proteome</keyword>
<dbReference type="EMBL" id="BMPE01000035">
    <property type="protein sequence ID" value="GGL19748.1"/>
    <property type="molecule type" value="Genomic_DNA"/>
</dbReference>
<dbReference type="Gene3D" id="2.160.20.10">
    <property type="entry name" value="Single-stranded right-handed beta-helix, Pectin lyase-like"/>
    <property type="match status" value="1"/>
</dbReference>
<feature type="signal peptide" evidence="1">
    <location>
        <begin position="1"/>
        <end position="24"/>
    </location>
</feature>
<dbReference type="InterPro" id="IPR011050">
    <property type="entry name" value="Pectin_lyase_fold/virulence"/>
</dbReference>
<evidence type="ECO:0000313" key="2">
    <source>
        <dbReference type="EMBL" id="GGL19748.1"/>
    </source>
</evidence>
<proteinExistence type="predicted"/>
<name>A0ABQ2FRM5_9DEIO</name>
<feature type="chain" id="PRO_5047282343" description="Right handed beta helix domain-containing protein" evidence="1">
    <location>
        <begin position="25"/>
        <end position="877"/>
    </location>
</feature>
<evidence type="ECO:0000313" key="3">
    <source>
        <dbReference type="Proteomes" id="UP000604341"/>
    </source>
</evidence>
<dbReference type="SMART" id="SM00710">
    <property type="entry name" value="PbH1"/>
    <property type="match status" value="5"/>
</dbReference>
<keyword evidence="1" id="KW-0732">Signal</keyword>
<dbReference type="Proteomes" id="UP000604341">
    <property type="component" value="Unassembled WGS sequence"/>
</dbReference>
<organism evidence="2 3">
    <name type="scientific">Deinococcus radiotolerans</name>
    <dbReference type="NCBI Taxonomy" id="1309407"/>
    <lineage>
        <taxon>Bacteria</taxon>
        <taxon>Thermotogati</taxon>
        <taxon>Deinococcota</taxon>
        <taxon>Deinococci</taxon>
        <taxon>Deinococcales</taxon>
        <taxon>Deinococcaceae</taxon>
        <taxon>Deinococcus</taxon>
    </lineage>
</organism>
<dbReference type="RefSeq" id="WP_189071057.1">
    <property type="nucleotide sequence ID" value="NZ_BMPE01000035.1"/>
</dbReference>
<dbReference type="PROSITE" id="PS51257">
    <property type="entry name" value="PROKAR_LIPOPROTEIN"/>
    <property type="match status" value="1"/>
</dbReference>
<evidence type="ECO:0000256" key="1">
    <source>
        <dbReference type="SAM" id="SignalP"/>
    </source>
</evidence>
<gene>
    <name evidence="2" type="ORF">GCM10010844_43400</name>
</gene>